<dbReference type="Proteomes" id="UP000007129">
    <property type="component" value="Unassembled WGS sequence"/>
</dbReference>
<evidence type="ECO:0000313" key="2">
    <source>
        <dbReference type="EMBL" id="EKG20070.1"/>
    </source>
</evidence>
<evidence type="ECO:0000256" key="1">
    <source>
        <dbReference type="SAM" id="MobiDB-lite"/>
    </source>
</evidence>
<sequence>MKERCIRYSGGARVLGRSVWRWGGWRGGRGVASFGGIRSCGCRWRRSWVRGSCHARGRLRRVRRRWRRGRLGASWSMGRCAGSCKRDLSGELTVKMLREELDICADRWSTQTFGSGTTKEQSLETGRLPRRKRPRETDKASCYRHLKELLLDFRQPRWRRRAHSDVQGGVISRLQTDPLWYQ</sequence>
<dbReference type="AlphaFoldDB" id="K2STQ1"/>
<proteinExistence type="predicted"/>
<dbReference type="VEuPathDB" id="FungiDB:MPH_02619"/>
<protein>
    <submittedName>
        <fullName evidence="2">Uncharacterized protein</fullName>
    </submittedName>
</protein>
<feature type="compositionally biased region" description="Polar residues" evidence="1">
    <location>
        <begin position="113"/>
        <end position="124"/>
    </location>
</feature>
<dbReference type="InParanoid" id="K2STQ1"/>
<dbReference type="HOGENOM" id="CLU_1482254_0_0_1"/>
<gene>
    <name evidence="2" type="ORF">MPH_02619</name>
</gene>
<feature type="region of interest" description="Disordered" evidence="1">
    <location>
        <begin position="113"/>
        <end position="139"/>
    </location>
</feature>
<accession>K2STQ1</accession>
<evidence type="ECO:0000313" key="3">
    <source>
        <dbReference type="Proteomes" id="UP000007129"/>
    </source>
</evidence>
<reference evidence="2 3" key="1">
    <citation type="journal article" date="2012" name="BMC Genomics">
        <title>Tools to kill: Genome of one of the most destructive plant pathogenic fungi Macrophomina phaseolina.</title>
        <authorList>
            <person name="Islam M.S."/>
            <person name="Haque M.S."/>
            <person name="Islam M.M."/>
            <person name="Emdad E.M."/>
            <person name="Halim A."/>
            <person name="Hossen Q.M.M."/>
            <person name="Hossain M.Z."/>
            <person name="Ahmed B."/>
            <person name="Rahim S."/>
            <person name="Rahman M.S."/>
            <person name="Alam M.M."/>
            <person name="Hou S."/>
            <person name="Wan X."/>
            <person name="Saito J.A."/>
            <person name="Alam M."/>
        </authorList>
    </citation>
    <scope>NUCLEOTIDE SEQUENCE [LARGE SCALE GENOMIC DNA]</scope>
    <source>
        <strain evidence="2 3">MS6</strain>
    </source>
</reference>
<organism evidence="2 3">
    <name type="scientific">Macrophomina phaseolina (strain MS6)</name>
    <name type="common">Charcoal rot fungus</name>
    <dbReference type="NCBI Taxonomy" id="1126212"/>
    <lineage>
        <taxon>Eukaryota</taxon>
        <taxon>Fungi</taxon>
        <taxon>Dikarya</taxon>
        <taxon>Ascomycota</taxon>
        <taxon>Pezizomycotina</taxon>
        <taxon>Dothideomycetes</taxon>
        <taxon>Dothideomycetes incertae sedis</taxon>
        <taxon>Botryosphaeriales</taxon>
        <taxon>Botryosphaeriaceae</taxon>
        <taxon>Macrophomina</taxon>
    </lineage>
</organism>
<comment type="caution">
    <text evidence="2">The sequence shown here is derived from an EMBL/GenBank/DDBJ whole genome shotgun (WGS) entry which is preliminary data.</text>
</comment>
<dbReference type="EMBL" id="AHHD01000097">
    <property type="protein sequence ID" value="EKG20070.1"/>
    <property type="molecule type" value="Genomic_DNA"/>
</dbReference>
<name>K2STQ1_MACPH</name>